<dbReference type="Pfam" id="PF10258">
    <property type="entry name" value="PHAX_RNA-bd"/>
    <property type="match status" value="1"/>
</dbReference>
<keyword evidence="6" id="KW-0963">Cytoplasm</keyword>
<sequence length="279" mass="30617">MSAGAEDGLMYSDGEEYANEFGAFTQQLAALGIDEAAELSEGEMDVDSDEGSSSGRRARRLSESLCLQPPDADHDVGLSLSHEGDVATQTRHERDQNSSRESPHQAHIGCSGGASTTRPSKACATVPSPAAVALLDSALTHKRRQATGNGAPPRNKRRKPQQRWTVKDAAIRLCEQLDEPKYYLMCQVVWHLGFNKTNRLLKQTVQIERDGGLRTADGKRRRSPGGVFLTLLRDAVTPEKMKAIYAEDKRVQKLRARTVRAMRKHGENYVPKAPKAAGL</sequence>
<evidence type="ECO:0000256" key="4">
    <source>
        <dbReference type="ARBA" id="ARBA00016856"/>
    </source>
</evidence>
<evidence type="ECO:0000256" key="8">
    <source>
        <dbReference type="ARBA" id="ARBA00022927"/>
    </source>
</evidence>
<evidence type="ECO:0000256" key="1">
    <source>
        <dbReference type="ARBA" id="ARBA00004123"/>
    </source>
</evidence>
<evidence type="ECO:0000256" key="11">
    <source>
        <dbReference type="SAM" id="MobiDB-lite"/>
    </source>
</evidence>
<dbReference type="GO" id="GO:0003723">
    <property type="term" value="F:RNA binding"/>
    <property type="evidence" value="ECO:0007669"/>
    <property type="project" value="UniProtKB-KW"/>
</dbReference>
<keyword evidence="7" id="KW-0694">RNA-binding</keyword>
<feature type="compositionally biased region" description="Basic and acidic residues" evidence="11">
    <location>
        <begin position="71"/>
        <end position="104"/>
    </location>
</feature>
<evidence type="ECO:0000313" key="14">
    <source>
        <dbReference type="Proteomes" id="UP000664859"/>
    </source>
</evidence>
<evidence type="ECO:0000313" key="13">
    <source>
        <dbReference type="EMBL" id="KAG5190698.1"/>
    </source>
</evidence>
<accession>A0A835ZKK4</accession>
<dbReference type="GO" id="GO:0006408">
    <property type="term" value="P:snRNA export from nucleus"/>
    <property type="evidence" value="ECO:0007669"/>
    <property type="project" value="InterPro"/>
</dbReference>
<dbReference type="PANTHER" id="PTHR13135:SF0">
    <property type="entry name" value="PHOSPHORYLATED ADAPTER RNA EXPORT PROTEIN"/>
    <property type="match status" value="1"/>
</dbReference>
<dbReference type="GO" id="GO:0005634">
    <property type="term" value="C:nucleus"/>
    <property type="evidence" value="ECO:0007669"/>
    <property type="project" value="UniProtKB-SubCell"/>
</dbReference>
<dbReference type="GO" id="GO:0015031">
    <property type="term" value="P:protein transport"/>
    <property type="evidence" value="ECO:0007669"/>
    <property type="project" value="UniProtKB-KW"/>
</dbReference>
<dbReference type="InterPro" id="IPR019385">
    <property type="entry name" value="PHAX_RNA-binding_domain"/>
</dbReference>
<organism evidence="13 14">
    <name type="scientific">Tribonema minus</name>
    <dbReference type="NCBI Taxonomy" id="303371"/>
    <lineage>
        <taxon>Eukaryota</taxon>
        <taxon>Sar</taxon>
        <taxon>Stramenopiles</taxon>
        <taxon>Ochrophyta</taxon>
        <taxon>PX clade</taxon>
        <taxon>Xanthophyceae</taxon>
        <taxon>Tribonematales</taxon>
        <taxon>Tribonemataceae</taxon>
        <taxon>Tribonema</taxon>
    </lineage>
</organism>
<dbReference type="PANTHER" id="PTHR13135">
    <property type="entry name" value="CYTOSOLIC RESINIFERATOXIN BINDING PROTEIN RBP-26"/>
    <property type="match status" value="1"/>
</dbReference>
<gene>
    <name evidence="13" type="ORF">JKP88DRAFT_298168</name>
</gene>
<protein>
    <recommendedName>
        <fullName evidence="4">Phosphorylated adapter RNA export protein</fullName>
    </recommendedName>
    <alternativeName>
        <fullName evidence="10">RNA U small nuclear RNA export adapter protein</fullName>
    </alternativeName>
</protein>
<dbReference type="OrthoDB" id="20573at2759"/>
<feature type="compositionally biased region" description="Acidic residues" evidence="11">
    <location>
        <begin position="35"/>
        <end position="50"/>
    </location>
</feature>
<feature type="domain" description="Phosphorylated adapter RNA export protein RNA-binding" evidence="12">
    <location>
        <begin position="170"/>
        <end position="249"/>
    </location>
</feature>
<dbReference type="Gene3D" id="1.10.10.1440">
    <property type="entry name" value="PHAX RNA-binding domain"/>
    <property type="match status" value="1"/>
</dbReference>
<comment type="caution">
    <text evidence="13">The sequence shown here is derived from an EMBL/GenBank/DDBJ whole genome shotgun (WGS) entry which is preliminary data.</text>
</comment>
<dbReference type="GO" id="GO:0005737">
    <property type="term" value="C:cytoplasm"/>
    <property type="evidence" value="ECO:0007669"/>
    <property type="project" value="UniProtKB-SubCell"/>
</dbReference>
<evidence type="ECO:0000256" key="9">
    <source>
        <dbReference type="ARBA" id="ARBA00023242"/>
    </source>
</evidence>
<evidence type="ECO:0000259" key="12">
    <source>
        <dbReference type="Pfam" id="PF10258"/>
    </source>
</evidence>
<evidence type="ECO:0000256" key="2">
    <source>
        <dbReference type="ARBA" id="ARBA00004496"/>
    </source>
</evidence>
<evidence type="ECO:0000256" key="7">
    <source>
        <dbReference type="ARBA" id="ARBA00022884"/>
    </source>
</evidence>
<keyword evidence="8" id="KW-0653">Protein transport</keyword>
<feature type="region of interest" description="Disordered" evidence="11">
    <location>
        <begin position="143"/>
        <end position="163"/>
    </location>
</feature>
<dbReference type="AlphaFoldDB" id="A0A835ZKK4"/>
<comment type="similarity">
    <text evidence="3">Belongs to the PHAX family.</text>
</comment>
<evidence type="ECO:0000256" key="5">
    <source>
        <dbReference type="ARBA" id="ARBA00022448"/>
    </source>
</evidence>
<name>A0A835ZKK4_9STRA</name>
<keyword evidence="9" id="KW-0539">Nucleus</keyword>
<evidence type="ECO:0000256" key="6">
    <source>
        <dbReference type="ARBA" id="ARBA00022490"/>
    </source>
</evidence>
<feature type="region of interest" description="Disordered" evidence="11">
    <location>
        <begin position="35"/>
        <end position="123"/>
    </location>
</feature>
<keyword evidence="14" id="KW-1185">Reference proteome</keyword>
<dbReference type="EMBL" id="JAFCMP010000030">
    <property type="protein sequence ID" value="KAG5190698.1"/>
    <property type="molecule type" value="Genomic_DNA"/>
</dbReference>
<keyword evidence="5" id="KW-0813">Transport</keyword>
<evidence type="ECO:0000256" key="10">
    <source>
        <dbReference type="ARBA" id="ARBA00030834"/>
    </source>
</evidence>
<dbReference type="InterPro" id="IPR038092">
    <property type="entry name" value="PHAX_RNA-binding_sf"/>
</dbReference>
<comment type="subcellular location">
    <subcellularLocation>
        <location evidence="2">Cytoplasm</location>
    </subcellularLocation>
    <subcellularLocation>
        <location evidence="1">Nucleus</location>
    </subcellularLocation>
</comment>
<reference evidence="13" key="1">
    <citation type="submission" date="2021-02" db="EMBL/GenBank/DDBJ databases">
        <title>First Annotated Genome of the Yellow-green Alga Tribonema minus.</title>
        <authorList>
            <person name="Mahan K.M."/>
        </authorList>
    </citation>
    <scope>NUCLEOTIDE SEQUENCE</scope>
    <source>
        <strain evidence="13">UTEX B ZZ1240</strain>
    </source>
</reference>
<proteinExistence type="inferred from homology"/>
<evidence type="ECO:0000256" key="3">
    <source>
        <dbReference type="ARBA" id="ARBA00006094"/>
    </source>
</evidence>
<dbReference type="InterPro" id="IPR039047">
    <property type="entry name" value="PHAX"/>
</dbReference>
<dbReference type="Proteomes" id="UP000664859">
    <property type="component" value="Unassembled WGS sequence"/>
</dbReference>